<gene>
    <name evidence="1" type="ORF">L1987_08413</name>
</gene>
<evidence type="ECO:0000313" key="2">
    <source>
        <dbReference type="Proteomes" id="UP001056120"/>
    </source>
</evidence>
<accession>A0ACB9JMH4</accession>
<organism evidence="1 2">
    <name type="scientific">Smallanthus sonchifolius</name>
    <dbReference type="NCBI Taxonomy" id="185202"/>
    <lineage>
        <taxon>Eukaryota</taxon>
        <taxon>Viridiplantae</taxon>
        <taxon>Streptophyta</taxon>
        <taxon>Embryophyta</taxon>
        <taxon>Tracheophyta</taxon>
        <taxon>Spermatophyta</taxon>
        <taxon>Magnoliopsida</taxon>
        <taxon>eudicotyledons</taxon>
        <taxon>Gunneridae</taxon>
        <taxon>Pentapetalae</taxon>
        <taxon>asterids</taxon>
        <taxon>campanulids</taxon>
        <taxon>Asterales</taxon>
        <taxon>Asteraceae</taxon>
        <taxon>Asteroideae</taxon>
        <taxon>Heliantheae alliance</taxon>
        <taxon>Millerieae</taxon>
        <taxon>Smallanthus</taxon>
    </lineage>
</organism>
<name>A0ACB9JMH4_9ASTR</name>
<evidence type="ECO:0000313" key="1">
    <source>
        <dbReference type="EMBL" id="KAI3820863.1"/>
    </source>
</evidence>
<comment type="caution">
    <text evidence="1">The sequence shown here is derived from an EMBL/GenBank/DDBJ whole genome shotgun (WGS) entry which is preliminary data.</text>
</comment>
<sequence>MKSFSLQIEDYRLKDEEFLLLLLSLCSLSLQLNLMEVSLQKRIAAVFFAVLLHQSASGHCSSRWMKLKLISETRT</sequence>
<reference evidence="2" key="1">
    <citation type="journal article" date="2022" name="Mol. Ecol. Resour.">
        <title>The genomes of chicory, endive, great burdock and yacon provide insights into Asteraceae palaeo-polyploidization history and plant inulin production.</title>
        <authorList>
            <person name="Fan W."/>
            <person name="Wang S."/>
            <person name="Wang H."/>
            <person name="Wang A."/>
            <person name="Jiang F."/>
            <person name="Liu H."/>
            <person name="Zhao H."/>
            <person name="Xu D."/>
            <person name="Zhang Y."/>
        </authorList>
    </citation>
    <scope>NUCLEOTIDE SEQUENCE [LARGE SCALE GENOMIC DNA]</scope>
    <source>
        <strain evidence="2">cv. Yunnan</strain>
    </source>
</reference>
<keyword evidence="2" id="KW-1185">Reference proteome</keyword>
<protein>
    <submittedName>
        <fullName evidence="1">Uncharacterized protein</fullName>
    </submittedName>
</protein>
<proteinExistence type="predicted"/>
<dbReference type="EMBL" id="CM042020">
    <property type="protein sequence ID" value="KAI3820863.1"/>
    <property type="molecule type" value="Genomic_DNA"/>
</dbReference>
<dbReference type="Proteomes" id="UP001056120">
    <property type="component" value="Linkage Group LG03"/>
</dbReference>
<reference evidence="1 2" key="2">
    <citation type="journal article" date="2022" name="Mol. Ecol. Resour.">
        <title>The genomes of chicory, endive, great burdock and yacon provide insights into Asteraceae paleo-polyploidization history and plant inulin production.</title>
        <authorList>
            <person name="Fan W."/>
            <person name="Wang S."/>
            <person name="Wang H."/>
            <person name="Wang A."/>
            <person name="Jiang F."/>
            <person name="Liu H."/>
            <person name="Zhao H."/>
            <person name="Xu D."/>
            <person name="Zhang Y."/>
        </authorList>
    </citation>
    <scope>NUCLEOTIDE SEQUENCE [LARGE SCALE GENOMIC DNA]</scope>
    <source>
        <strain evidence="2">cv. Yunnan</strain>
        <tissue evidence="1">Leaves</tissue>
    </source>
</reference>